<gene>
    <name evidence="7" type="ORF">RDB_LOCUS165053</name>
</gene>
<dbReference type="EC" id="3.2.1.51" evidence="2"/>
<dbReference type="InterPro" id="IPR000933">
    <property type="entry name" value="Glyco_hydro_29"/>
</dbReference>
<proteinExistence type="inferred from homology"/>
<evidence type="ECO:0000259" key="6">
    <source>
        <dbReference type="PROSITE" id="PS50011"/>
    </source>
</evidence>
<dbReference type="Pfam" id="PF01120">
    <property type="entry name" value="Alpha_L_fucos"/>
    <property type="match status" value="2"/>
</dbReference>
<dbReference type="SMART" id="SM00220">
    <property type="entry name" value="S_TKc"/>
    <property type="match status" value="1"/>
</dbReference>
<evidence type="ECO:0000256" key="4">
    <source>
        <dbReference type="ARBA" id="ARBA00022801"/>
    </source>
</evidence>
<dbReference type="InterPro" id="IPR057739">
    <property type="entry name" value="Glyco_hydro_29_N"/>
</dbReference>
<dbReference type="GO" id="GO:0044773">
    <property type="term" value="P:mitotic DNA damage checkpoint signaling"/>
    <property type="evidence" value="ECO:0007669"/>
    <property type="project" value="TreeGrafter"/>
</dbReference>
<evidence type="ECO:0000313" key="7">
    <source>
        <dbReference type="EMBL" id="CAE6526582.1"/>
    </source>
</evidence>
<sequence length="1198" mass="135629">RPKSEMERGLSSGRTSTILLPRMQMPHLSAPPAIKPIHSTSVAPDNMPSWLLDTKLSDSLLQDDSSNIPLDNGYILNGSRRLRFVRFLGAGAFGYVFLAENLDWVEPCLASTGDPEGSLVPTSQSFQARVTDEDPGSSFSYPSSPIALGHRSRDVAASNSRTFFPSCHYYAVKCLDNGATTREQRQREIQNHLAVQGHRGIIELYAVVYQEGWAFLILEYMEEGDMLRSMAKQNVYAICDVRLGEVFGQVVDAVQHCHHRGVYHRDLKPENIMCRNGGLEVALGDFGLSTTTMMSSSFGCGSAYYMSPECIGQGYLAHTLQPPTRWEPQPFNTSKNDVWCLGVVLFNMICGLTPWEKARESDAEFMDYLRHPLLLRRSLPISWPAFSLFLQIFDPNPKTRITLDALRNELPKIGTFRMTPWEIEASTPEVRRAAEAWLPDTPRLPSQWTRYETYPENLDSPRHRRPCHSTPGLPCLCPPCYSALSSPCEGVGSEDLVPCLDQCHESETSPESILVTPEALVAESAQDELLHTRSAITLTVFTNSLPMRLKWPSLILCLSGLGYTTQEPSESNERPPKLLPAVPVTLYQWFNNVGSGPRGDFDGVGGAFPAHSLPIGEFEHDRVLFRLPKFGSGEKDNLISNGEVIKLENLQYTREMHILYAGDHNNGETDARFRFEYEDGSIQEVAVSVKNWWTLNWESKGVIQAPYHTTEYGDSINHNITQIYHWVTSLNSNSPLRSITLPTRGSYNRFHLFALTLVPTGPLLGCASDAPHYGAQIPLVLAPPAPGPQLTIRRARVTQKLYETFDRLGNLQKLGGAQLVEVTLANMRPTAAGSDARCWGGPVHVWVHGNHFYTVKHGEVSRLMPGDEMKVRVWVRNFKNVVAGTTGVMRIEIREARDQGRILFVSEGWTTVAGVPRYEESNESLEKHETPLWWDDAKFGIFIHWGIYSVPAWSPKGYYAAWYNWWLHNPPGPQNSLWNYHKKHYGEKHHEGFNLFDTGNSTHRSSVHLGPKRDFVAELMHVARRDHPELRRGTYYSMPEWFNPDFGPHGFGQFPGHLARNAYNESKFEPYTGWLEGKDYLRDIQLAHMKTLAHTYETEIMWCDLNGPNKTLEFATKWYNKMLEEGREVALNNRCGAIPDFDTPEYAKFSSIQERKWETSEGIDPVCYGYNWETQDEEYRSPEEIIKKIVDITSKNGN</sequence>
<dbReference type="AlphaFoldDB" id="A0A8H3DHY4"/>
<dbReference type="PANTHER" id="PTHR44167">
    <property type="entry name" value="OVARIAN-SPECIFIC SERINE/THREONINE-PROTEIN KINASE LOK-RELATED"/>
    <property type="match status" value="1"/>
</dbReference>
<evidence type="ECO:0000256" key="3">
    <source>
        <dbReference type="ARBA" id="ARBA00022729"/>
    </source>
</evidence>
<protein>
    <recommendedName>
        <fullName evidence="2">alpha-L-fucosidase</fullName>
        <ecNumber evidence="2">3.2.1.51</ecNumber>
    </recommendedName>
</protein>
<feature type="non-terminal residue" evidence="7">
    <location>
        <position position="1"/>
    </location>
</feature>
<dbReference type="PROSITE" id="PS50011">
    <property type="entry name" value="PROTEIN_KINASE_DOM"/>
    <property type="match status" value="1"/>
</dbReference>
<dbReference type="SUPFAM" id="SSF56112">
    <property type="entry name" value="Protein kinase-like (PK-like)"/>
    <property type="match status" value="1"/>
</dbReference>
<dbReference type="Pfam" id="PF00069">
    <property type="entry name" value="Pkinase"/>
    <property type="match status" value="1"/>
</dbReference>
<dbReference type="GO" id="GO:0005524">
    <property type="term" value="F:ATP binding"/>
    <property type="evidence" value="ECO:0007669"/>
    <property type="project" value="InterPro"/>
</dbReference>
<dbReference type="InterPro" id="IPR000719">
    <property type="entry name" value="Prot_kinase_dom"/>
</dbReference>
<dbReference type="InterPro" id="IPR008271">
    <property type="entry name" value="Ser/Thr_kinase_AS"/>
</dbReference>
<dbReference type="InterPro" id="IPR017853">
    <property type="entry name" value="GH"/>
</dbReference>
<dbReference type="PROSITE" id="PS00108">
    <property type="entry name" value="PROTEIN_KINASE_ST"/>
    <property type="match status" value="1"/>
</dbReference>
<evidence type="ECO:0000313" key="8">
    <source>
        <dbReference type="Proteomes" id="UP000663861"/>
    </source>
</evidence>
<dbReference type="SMART" id="SM00812">
    <property type="entry name" value="Alpha_L_fucos"/>
    <property type="match status" value="1"/>
</dbReference>
<evidence type="ECO:0000256" key="2">
    <source>
        <dbReference type="ARBA" id="ARBA00012662"/>
    </source>
</evidence>
<dbReference type="GO" id="GO:0004674">
    <property type="term" value="F:protein serine/threonine kinase activity"/>
    <property type="evidence" value="ECO:0007669"/>
    <property type="project" value="TreeGrafter"/>
</dbReference>
<dbReference type="PANTHER" id="PTHR44167:SF24">
    <property type="entry name" value="SERINE_THREONINE-PROTEIN KINASE CHK2"/>
    <property type="match status" value="1"/>
</dbReference>
<feature type="domain" description="Protein kinase" evidence="6">
    <location>
        <begin position="82"/>
        <end position="413"/>
    </location>
</feature>
<dbReference type="GO" id="GO:0005975">
    <property type="term" value="P:carbohydrate metabolic process"/>
    <property type="evidence" value="ECO:0007669"/>
    <property type="project" value="InterPro"/>
</dbReference>
<organism evidence="7 8">
    <name type="scientific">Rhizoctonia solani</name>
    <dbReference type="NCBI Taxonomy" id="456999"/>
    <lineage>
        <taxon>Eukaryota</taxon>
        <taxon>Fungi</taxon>
        <taxon>Dikarya</taxon>
        <taxon>Basidiomycota</taxon>
        <taxon>Agaricomycotina</taxon>
        <taxon>Agaricomycetes</taxon>
        <taxon>Cantharellales</taxon>
        <taxon>Ceratobasidiaceae</taxon>
        <taxon>Rhizoctonia</taxon>
    </lineage>
</organism>
<name>A0A8H3DHY4_9AGAM</name>
<dbReference type="Gene3D" id="1.10.510.10">
    <property type="entry name" value="Transferase(Phosphotransferase) domain 1"/>
    <property type="match status" value="1"/>
</dbReference>
<dbReference type="GO" id="GO:0005634">
    <property type="term" value="C:nucleus"/>
    <property type="evidence" value="ECO:0007669"/>
    <property type="project" value="TreeGrafter"/>
</dbReference>
<dbReference type="EMBL" id="CAJMWY010004280">
    <property type="protein sequence ID" value="CAE6526582.1"/>
    <property type="molecule type" value="Genomic_DNA"/>
</dbReference>
<dbReference type="InterPro" id="IPR011009">
    <property type="entry name" value="Kinase-like_dom_sf"/>
</dbReference>
<accession>A0A8H3DHY4</accession>
<evidence type="ECO:0000256" key="5">
    <source>
        <dbReference type="ARBA" id="ARBA00023295"/>
    </source>
</evidence>
<dbReference type="Gene3D" id="3.20.20.80">
    <property type="entry name" value="Glycosidases"/>
    <property type="match status" value="2"/>
</dbReference>
<dbReference type="GO" id="GO:0004560">
    <property type="term" value="F:alpha-L-fucosidase activity"/>
    <property type="evidence" value="ECO:0007669"/>
    <property type="project" value="UniProtKB-EC"/>
</dbReference>
<reference evidence="7" key="1">
    <citation type="submission" date="2021-01" db="EMBL/GenBank/DDBJ databases">
        <authorList>
            <person name="Kaushik A."/>
        </authorList>
    </citation>
    <scope>NUCLEOTIDE SEQUENCE</scope>
    <source>
        <strain evidence="7">AG4-RS23</strain>
    </source>
</reference>
<comment type="similarity">
    <text evidence="1">Belongs to the glycosyl hydrolase 29 family.</text>
</comment>
<keyword evidence="3" id="KW-0732">Signal</keyword>
<keyword evidence="4" id="KW-0378">Hydrolase</keyword>
<dbReference type="Proteomes" id="UP000663861">
    <property type="component" value="Unassembled WGS sequence"/>
</dbReference>
<comment type="caution">
    <text evidence="7">The sequence shown here is derived from an EMBL/GenBank/DDBJ whole genome shotgun (WGS) entry which is preliminary data.</text>
</comment>
<keyword evidence="5" id="KW-0326">Glycosidase</keyword>
<evidence type="ECO:0000256" key="1">
    <source>
        <dbReference type="ARBA" id="ARBA00007951"/>
    </source>
</evidence>
<dbReference type="SUPFAM" id="SSF51445">
    <property type="entry name" value="(Trans)glycosidases"/>
    <property type="match status" value="1"/>
</dbReference>